<dbReference type="RefSeq" id="WP_190888531.1">
    <property type="nucleotide sequence ID" value="NZ_JACWZY010000016.1"/>
</dbReference>
<accession>A0A926Y454</accession>
<dbReference type="EMBL" id="JACWZY010000016">
    <property type="protein sequence ID" value="MBD2702681.1"/>
    <property type="molecule type" value="Genomic_DNA"/>
</dbReference>
<dbReference type="PANTHER" id="PTHR31223:SF70">
    <property type="entry name" value="LOG FAMILY PROTEIN YJL055W"/>
    <property type="match status" value="1"/>
</dbReference>
<keyword evidence="3" id="KW-0203">Cytokinin biosynthesis</keyword>
<evidence type="ECO:0000256" key="3">
    <source>
        <dbReference type="RuleBase" id="RU363015"/>
    </source>
</evidence>
<dbReference type="GO" id="GO:0009691">
    <property type="term" value="P:cytokinin biosynthetic process"/>
    <property type="evidence" value="ECO:0007669"/>
    <property type="project" value="UniProtKB-UniRule"/>
</dbReference>
<dbReference type="EC" id="3.2.2.n1" evidence="3"/>
<dbReference type="GO" id="GO:0005829">
    <property type="term" value="C:cytosol"/>
    <property type="evidence" value="ECO:0007669"/>
    <property type="project" value="TreeGrafter"/>
</dbReference>
<comment type="caution">
    <text evidence="4">The sequence shown here is derived from an EMBL/GenBank/DDBJ whole genome shotgun (WGS) entry which is preliminary data.</text>
</comment>
<dbReference type="GO" id="GO:0008714">
    <property type="term" value="F:AMP nucleosidase activity"/>
    <property type="evidence" value="ECO:0007669"/>
    <property type="project" value="UniProtKB-EC"/>
</dbReference>
<dbReference type="Gene3D" id="3.40.50.450">
    <property type="match status" value="1"/>
</dbReference>
<organism evidence="4 5">
    <name type="scientific">Spirosoma profusum</name>
    <dbReference type="NCBI Taxonomy" id="2771354"/>
    <lineage>
        <taxon>Bacteria</taxon>
        <taxon>Pseudomonadati</taxon>
        <taxon>Bacteroidota</taxon>
        <taxon>Cytophagia</taxon>
        <taxon>Cytophagales</taxon>
        <taxon>Cytophagaceae</taxon>
        <taxon>Spirosoma</taxon>
    </lineage>
</organism>
<dbReference type="SUPFAM" id="SSF102405">
    <property type="entry name" value="MCP/YpsA-like"/>
    <property type="match status" value="1"/>
</dbReference>
<dbReference type="Pfam" id="PF03641">
    <property type="entry name" value="Lysine_decarbox"/>
    <property type="match status" value="1"/>
</dbReference>
<dbReference type="InterPro" id="IPR005269">
    <property type="entry name" value="LOG"/>
</dbReference>
<reference evidence="4" key="1">
    <citation type="submission" date="2020-09" db="EMBL/GenBank/DDBJ databases">
        <authorList>
            <person name="Kim M.K."/>
        </authorList>
    </citation>
    <scope>NUCLEOTIDE SEQUENCE</scope>
    <source>
        <strain evidence="4">BT702</strain>
    </source>
</reference>
<evidence type="ECO:0000256" key="2">
    <source>
        <dbReference type="ARBA" id="ARBA00006763"/>
    </source>
</evidence>
<keyword evidence="5" id="KW-1185">Reference proteome</keyword>
<proteinExistence type="inferred from homology"/>
<protein>
    <recommendedName>
        <fullName evidence="3">Cytokinin riboside 5'-monophosphate phosphoribohydrolase</fullName>
        <ecNumber evidence="3">3.2.2.n1</ecNumber>
    </recommendedName>
</protein>
<evidence type="ECO:0000256" key="1">
    <source>
        <dbReference type="ARBA" id="ARBA00000274"/>
    </source>
</evidence>
<sequence>MQSIVVYCGSSPGTNPLYNEVALELGKKMAAQGIRLIYGGGGFGLMGDVADAVLQYGGEVTGVIPNFLADLEVAHKTLSELHFVETMHERKYKMVQLAKGVIALPGGYGTLDELFEILAWRQLKIYEGPIAIININGFYDLMIQQLDRMVDDGFLKPQNRELLIVAESVDEALEQISAFWNGGEMESLE</sequence>
<comment type="similarity">
    <text evidence="2 3">Belongs to the LOG family.</text>
</comment>
<comment type="catalytic activity">
    <reaction evidence="1">
        <text>AMP + H2O = D-ribose 5-phosphate + adenine</text>
        <dbReference type="Rhea" id="RHEA:20129"/>
        <dbReference type="ChEBI" id="CHEBI:15377"/>
        <dbReference type="ChEBI" id="CHEBI:16708"/>
        <dbReference type="ChEBI" id="CHEBI:78346"/>
        <dbReference type="ChEBI" id="CHEBI:456215"/>
        <dbReference type="EC" id="3.2.2.4"/>
    </reaction>
</comment>
<dbReference type="PANTHER" id="PTHR31223">
    <property type="entry name" value="LOG FAMILY PROTEIN YJL055W"/>
    <property type="match status" value="1"/>
</dbReference>
<name>A0A926Y454_9BACT</name>
<evidence type="ECO:0000313" key="5">
    <source>
        <dbReference type="Proteomes" id="UP000598820"/>
    </source>
</evidence>
<dbReference type="AlphaFoldDB" id="A0A926Y454"/>
<evidence type="ECO:0000313" key="4">
    <source>
        <dbReference type="EMBL" id="MBD2702681.1"/>
    </source>
</evidence>
<gene>
    <name evidence="4" type="ORF">IC229_18690</name>
</gene>
<dbReference type="InterPro" id="IPR031100">
    <property type="entry name" value="LOG_fam"/>
</dbReference>
<keyword evidence="3" id="KW-0378">Hydrolase</keyword>
<dbReference type="NCBIfam" id="TIGR00730">
    <property type="entry name" value="Rossman fold protein, TIGR00730 family"/>
    <property type="match status" value="1"/>
</dbReference>
<dbReference type="Proteomes" id="UP000598820">
    <property type="component" value="Unassembled WGS sequence"/>
</dbReference>